<dbReference type="SUPFAM" id="SSF48371">
    <property type="entry name" value="ARM repeat"/>
    <property type="match status" value="1"/>
</dbReference>
<keyword evidence="4" id="KW-1185">Reference proteome</keyword>
<dbReference type="PANTHER" id="PTHR35761:SF1">
    <property type="entry name" value="PROTEIN SENSITIVE TO UV 2"/>
    <property type="match status" value="1"/>
</dbReference>
<name>A0ABS8SRL9_DATST</name>
<sequence length="702" mass="79019">MAGEGFDEEWDADFVDQLVQAEEHALSMATQKSLPPPPPPPEQKSYPEVSYVEVSHSPPWDMSQRVPEFPKGFNLSSDVDGFSAAADHSALPTRGSHNAKDQEIDSLKRELDRISEQRNRLEQECIKLRKERDKKEKGLKFAPLKIVNFNTDSGINIQGDQIKSIEFQNTRSMNDHIGSSTKIGTISSKDVGVQTERHDESVSLTAGNNLSDTFCRRNKLLDAWNSSSGQRLGRLLISKLYAMCEVDFRVLSGYLNMSLPLRTSMESNISLKDNLQYTHSGESAKVSHLFSVLTKINDEMVRFEDLLDALVGLCRLKNVSIIHRSLHILQEVLSFTFNMERKFGKRDNIVVDGPVCWNNASELYGYGYPGHRGLPHVHAEKMFDQDHADGLRVDTLETCARIGFINCGSGCLISSCFNYVPLFELMCEIVMIHDIEHVRLEAVSVMNLIVARSNAYLERDKYGTDILFQSIVKLLKKGARLHIKKKAVRLLHMLLNCPRVMASFCSCFMEGDGSGMVDTNSDKSSTFSVISVIFESLAECITCTGSNAEELQLRRHTIILLAFFASSGKCGVEILLNYRLPKGKDFPAIILQSLVCDLDLEESDTAQQPEVFKERTLLIREVLILLNRLVSHPKYSSHALQALTNSREKATLTVDATSRLSSKRTFFWQDVSMTRQIRESEIIDLAQVLRRRVFTFLGGSSQ</sequence>
<dbReference type="InterPro" id="IPR016024">
    <property type="entry name" value="ARM-type_fold"/>
</dbReference>
<evidence type="ECO:0000256" key="1">
    <source>
        <dbReference type="SAM" id="Coils"/>
    </source>
</evidence>
<feature type="region of interest" description="Disordered" evidence="2">
    <location>
        <begin position="21"/>
        <end position="50"/>
    </location>
</feature>
<keyword evidence="1" id="KW-0175">Coiled coil</keyword>
<dbReference type="InterPro" id="IPR044952">
    <property type="entry name" value="SUV2"/>
</dbReference>
<dbReference type="Proteomes" id="UP000823775">
    <property type="component" value="Unassembled WGS sequence"/>
</dbReference>
<gene>
    <name evidence="3" type="ORF">HAX54_046782</name>
</gene>
<comment type="caution">
    <text evidence="3">The sequence shown here is derived from an EMBL/GenBank/DDBJ whole genome shotgun (WGS) entry which is preliminary data.</text>
</comment>
<accession>A0ABS8SRL9</accession>
<dbReference type="PANTHER" id="PTHR35761">
    <property type="entry name" value="ATR INTERACTING PROTEIN"/>
    <property type="match status" value="1"/>
</dbReference>
<protein>
    <submittedName>
        <fullName evidence="3">Uncharacterized protein</fullName>
    </submittedName>
</protein>
<dbReference type="EMBL" id="JACEIK010000744">
    <property type="protein sequence ID" value="MCD7461660.1"/>
    <property type="molecule type" value="Genomic_DNA"/>
</dbReference>
<evidence type="ECO:0000313" key="3">
    <source>
        <dbReference type="EMBL" id="MCD7461660.1"/>
    </source>
</evidence>
<evidence type="ECO:0000256" key="2">
    <source>
        <dbReference type="SAM" id="MobiDB-lite"/>
    </source>
</evidence>
<reference evidence="3 4" key="1">
    <citation type="journal article" date="2021" name="BMC Genomics">
        <title>Datura genome reveals duplications of psychoactive alkaloid biosynthetic genes and high mutation rate following tissue culture.</title>
        <authorList>
            <person name="Rajewski A."/>
            <person name="Carter-House D."/>
            <person name="Stajich J."/>
            <person name="Litt A."/>
        </authorList>
    </citation>
    <scope>NUCLEOTIDE SEQUENCE [LARGE SCALE GENOMIC DNA]</scope>
    <source>
        <strain evidence="3">AR-01</strain>
    </source>
</reference>
<proteinExistence type="predicted"/>
<feature type="coiled-coil region" evidence="1">
    <location>
        <begin position="97"/>
        <end position="138"/>
    </location>
</feature>
<evidence type="ECO:0000313" key="4">
    <source>
        <dbReference type="Proteomes" id="UP000823775"/>
    </source>
</evidence>
<organism evidence="3 4">
    <name type="scientific">Datura stramonium</name>
    <name type="common">Jimsonweed</name>
    <name type="synonym">Common thornapple</name>
    <dbReference type="NCBI Taxonomy" id="4076"/>
    <lineage>
        <taxon>Eukaryota</taxon>
        <taxon>Viridiplantae</taxon>
        <taxon>Streptophyta</taxon>
        <taxon>Embryophyta</taxon>
        <taxon>Tracheophyta</taxon>
        <taxon>Spermatophyta</taxon>
        <taxon>Magnoliopsida</taxon>
        <taxon>eudicotyledons</taxon>
        <taxon>Gunneridae</taxon>
        <taxon>Pentapetalae</taxon>
        <taxon>asterids</taxon>
        <taxon>lamiids</taxon>
        <taxon>Solanales</taxon>
        <taxon>Solanaceae</taxon>
        <taxon>Solanoideae</taxon>
        <taxon>Datureae</taxon>
        <taxon>Datura</taxon>
    </lineage>
</organism>